<keyword evidence="3" id="KW-1185">Reference proteome</keyword>
<dbReference type="SUPFAM" id="SSF55729">
    <property type="entry name" value="Acyl-CoA N-acyltransferases (Nat)"/>
    <property type="match status" value="1"/>
</dbReference>
<dbReference type="InterPro" id="IPR016181">
    <property type="entry name" value="Acyl_CoA_acyltransferase"/>
</dbReference>
<feature type="domain" description="N-acetyltransferase" evidence="1">
    <location>
        <begin position="2"/>
        <end position="195"/>
    </location>
</feature>
<sequence>MIEIKRASELGDSAQRKISEIFVDGFGEHLNYFTKDNTKLVEALEHMFVADFFYVAIIDDGIAGIAACLNGERSTVYLNKKELRKHLGFYKGTLAYIFLKPEFQKPPIKTGDKIASVEFIATASKFRGKGAATAIINHLFSLQQYNEYILEVADTNTNAVKLYEKLGFKEFTRMKEKHSKRSGVNFRVYMNYVKPSSI</sequence>
<name>A0ABS2NJM1_9BACI</name>
<proteinExistence type="predicted"/>
<reference evidence="2 3" key="1">
    <citation type="submission" date="2021-01" db="EMBL/GenBank/DDBJ databases">
        <title>Genomic Encyclopedia of Type Strains, Phase IV (KMG-IV): sequencing the most valuable type-strain genomes for metagenomic binning, comparative biology and taxonomic classification.</title>
        <authorList>
            <person name="Goeker M."/>
        </authorList>
    </citation>
    <scope>NUCLEOTIDE SEQUENCE [LARGE SCALE GENOMIC DNA]</scope>
    <source>
        <strain evidence="2 3">DSM 24834</strain>
    </source>
</reference>
<organism evidence="2 3">
    <name type="scientific">Rossellomorea pakistanensis</name>
    <dbReference type="NCBI Taxonomy" id="992288"/>
    <lineage>
        <taxon>Bacteria</taxon>
        <taxon>Bacillati</taxon>
        <taxon>Bacillota</taxon>
        <taxon>Bacilli</taxon>
        <taxon>Bacillales</taxon>
        <taxon>Bacillaceae</taxon>
        <taxon>Rossellomorea</taxon>
    </lineage>
</organism>
<dbReference type="PROSITE" id="PS51186">
    <property type="entry name" value="GNAT"/>
    <property type="match status" value="1"/>
</dbReference>
<dbReference type="RefSeq" id="WP_239587795.1">
    <property type="nucleotide sequence ID" value="NZ_JAFBDZ010000007.1"/>
</dbReference>
<evidence type="ECO:0000313" key="2">
    <source>
        <dbReference type="EMBL" id="MBM7588061.1"/>
    </source>
</evidence>
<comment type="caution">
    <text evidence="2">The sequence shown here is derived from an EMBL/GenBank/DDBJ whole genome shotgun (WGS) entry which is preliminary data.</text>
</comment>
<dbReference type="Pfam" id="PF00583">
    <property type="entry name" value="Acetyltransf_1"/>
    <property type="match status" value="1"/>
</dbReference>
<dbReference type="EMBL" id="JAFBDZ010000007">
    <property type="protein sequence ID" value="MBM7588061.1"/>
    <property type="molecule type" value="Genomic_DNA"/>
</dbReference>
<evidence type="ECO:0000259" key="1">
    <source>
        <dbReference type="PROSITE" id="PS51186"/>
    </source>
</evidence>
<dbReference type="Gene3D" id="3.40.630.30">
    <property type="match status" value="1"/>
</dbReference>
<protein>
    <submittedName>
        <fullName evidence="2">Ribosomal protein S18 acetylase RimI-like enzyme</fullName>
    </submittedName>
</protein>
<accession>A0ABS2NJM1</accession>
<dbReference type="Proteomes" id="UP001646157">
    <property type="component" value="Unassembled WGS sequence"/>
</dbReference>
<dbReference type="InterPro" id="IPR000182">
    <property type="entry name" value="GNAT_dom"/>
</dbReference>
<gene>
    <name evidence="2" type="ORF">JOC86_004636</name>
</gene>
<evidence type="ECO:0000313" key="3">
    <source>
        <dbReference type="Proteomes" id="UP001646157"/>
    </source>
</evidence>